<dbReference type="Pfam" id="PF00126">
    <property type="entry name" value="HTH_1"/>
    <property type="match status" value="1"/>
</dbReference>
<comment type="similarity">
    <text evidence="1">Belongs to the LysR transcriptional regulatory family.</text>
</comment>
<dbReference type="RefSeq" id="WP_029885015.1">
    <property type="nucleotide sequence ID" value="NZ_BQHP01000003.1"/>
</dbReference>
<dbReference type="SUPFAM" id="SSF46785">
    <property type="entry name" value="Winged helix' DNA-binding domain"/>
    <property type="match status" value="1"/>
</dbReference>
<dbReference type="GO" id="GO:0003700">
    <property type="term" value="F:DNA-binding transcription factor activity"/>
    <property type="evidence" value="ECO:0007669"/>
    <property type="project" value="InterPro"/>
</dbReference>
<keyword evidence="2" id="KW-0805">Transcription regulation</keyword>
<keyword evidence="4" id="KW-0804">Transcription</keyword>
<dbReference type="PANTHER" id="PTHR30537">
    <property type="entry name" value="HTH-TYPE TRANSCRIPTIONAL REGULATOR"/>
    <property type="match status" value="1"/>
</dbReference>
<evidence type="ECO:0000256" key="1">
    <source>
        <dbReference type="ARBA" id="ARBA00009437"/>
    </source>
</evidence>
<evidence type="ECO:0000256" key="2">
    <source>
        <dbReference type="ARBA" id="ARBA00023015"/>
    </source>
</evidence>
<dbReference type="FunFam" id="1.10.10.10:FF:000001">
    <property type="entry name" value="LysR family transcriptional regulator"/>
    <property type="match status" value="1"/>
</dbReference>
<dbReference type="InterPro" id="IPR005119">
    <property type="entry name" value="LysR_subst-bd"/>
</dbReference>
<dbReference type="GO" id="GO:0003677">
    <property type="term" value="F:DNA binding"/>
    <property type="evidence" value="ECO:0007669"/>
    <property type="project" value="UniProtKB-KW"/>
</dbReference>
<keyword evidence="3" id="KW-0238">DNA-binding</keyword>
<dbReference type="EMBL" id="JACGCZ010000021">
    <property type="protein sequence ID" value="MBA6143597.1"/>
    <property type="molecule type" value="Genomic_DNA"/>
</dbReference>
<proteinExistence type="inferred from homology"/>
<evidence type="ECO:0000259" key="5">
    <source>
        <dbReference type="PROSITE" id="PS50931"/>
    </source>
</evidence>
<evidence type="ECO:0000313" key="7">
    <source>
        <dbReference type="Proteomes" id="UP000590738"/>
    </source>
</evidence>
<dbReference type="InterPro" id="IPR058163">
    <property type="entry name" value="LysR-type_TF_proteobact-type"/>
</dbReference>
<name>A0A7W2LMK4_9PSED</name>
<dbReference type="PROSITE" id="PS50931">
    <property type="entry name" value="HTH_LYSR"/>
    <property type="match status" value="1"/>
</dbReference>
<dbReference type="PANTHER" id="PTHR30537:SF5">
    <property type="entry name" value="HTH-TYPE TRANSCRIPTIONAL ACTIVATOR TTDR-RELATED"/>
    <property type="match status" value="1"/>
</dbReference>
<evidence type="ECO:0000256" key="4">
    <source>
        <dbReference type="ARBA" id="ARBA00023163"/>
    </source>
</evidence>
<accession>A0A7W2LMK4</accession>
<dbReference type="CDD" id="cd08422">
    <property type="entry name" value="PBP2_CrgA_like"/>
    <property type="match status" value="1"/>
</dbReference>
<dbReference type="AlphaFoldDB" id="A0A7W2LMK4"/>
<dbReference type="InterPro" id="IPR000847">
    <property type="entry name" value="LysR_HTH_N"/>
</dbReference>
<dbReference type="Pfam" id="PF03466">
    <property type="entry name" value="LysR_substrate"/>
    <property type="match status" value="1"/>
</dbReference>
<evidence type="ECO:0000256" key="3">
    <source>
        <dbReference type="ARBA" id="ARBA00023125"/>
    </source>
</evidence>
<dbReference type="Proteomes" id="UP000590738">
    <property type="component" value="Unassembled WGS sequence"/>
</dbReference>
<dbReference type="InterPro" id="IPR036388">
    <property type="entry name" value="WH-like_DNA-bd_sf"/>
</dbReference>
<sequence>MRAFDPVQLGSIELFCKAAELGSFTAAAEVLGLTPASVSRSISRLEARLGVRLFARTTRHIRLTTEGELYRQQCQQALEQIAEAERIITGNQKVPSGVLRLSVGTPYAHYRLLPLLPEFQAMYPQVEIELSISNRVVDFVDEGFDLAIRLGIPQDSRLIAHTLEDATLGVFAAPSYLKARGTPSTLADLNDHDCLQFVLPSTGRAMPWIFRDVAGKDIDFTFRSQKRVHDDVLGCVNWAIAGGGLFQIYHFIAQAAVDRGELVEVLHSAGGRTRRFSILYPQNRHLSARVRAFVDFIVRAVRHP</sequence>
<dbReference type="Gene3D" id="1.10.10.10">
    <property type="entry name" value="Winged helix-like DNA-binding domain superfamily/Winged helix DNA-binding domain"/>
    <property type="match status" value="1"/>
</dbReference>
<gene>
    <name evidence="6" type="ORF">H4B97_14175</name>
</gene>
<protein>
    <submittedName>
        <fullName evidence="6">LysR family transcriptional regulator</fullName>
    </submittedName>
</protein>
<dbReference type="Gene3D" id="3.40.190.290">
    <property type="match status" value="1"/>
</dbReference>
<dbReference type="PRINTS" id="PR00039">
    <property type="entry name" value="HTHLYSR"/>
</dbReference>
<dbReference type="InterPro" id="IPR036390">
    <property type="entry name" value="WH_DNA-bd_sf"/>
</dbReference>
<comment type="caution">
    <text evidence="6">The sequence shown here is derived from an EMBL/GenBank/DDBJ whole genome shotgun (WGS) entry which is preliminary data.</text>
</comment>
<organism evidence="6 7">
    <name type="scientific">Pseudomonas juntendi</name>
    <dbReference type="NCBI Taxonomy" id="2666183"/>
    <lineage>
        <taxon>Bacteria</taxon>
        <taxon>Pseudomonadati</taxon>
        <taxon>Pseudomonadota</taxon>
        <taxon>Gammaproteobacteria</taxon>
        <taxon>Pseudomonadales</taxon>
        <taxon>Pseudomonadaceae</taxon>
        <taxon>Pseudomonas</taxon>
    </lineage>
</organism>
<evidence type="ECO:0000313" key="6">
    <source>
        <dbReference type="EMBL" id="MBA6143597.1"/>
    </source>
</evidence>
<reference evidence="6 7" key="1">
    <citation type="submission" date="2020-07" db="EMBL/GenBank/DDBJ databases">
        <title>Diversity of carbapenemase encoding genes among Pseudomonas putida group clinical isolates in a tertiary Brazilian hospital.</title>
        <authorList>
            <person name="Alberto-Lei F."/>
            <person name="Nodari C.S."/>
            <person name="Streling A.P."/>
            <person name="Paulino J.T."/>
            <person name="Bessa-Neto F.O."/>
            <person name="Cayo R."/>
            <person name="Gales A.C."/>
        </authorList>
    </citation>
    <scope>NUCLEOTIDE SEQUENCE [LARGE SCALE GENOMIC DNA]</scope>
    <source>
        <strain evidence="6 7">12273</strain>
    </source>
</reference>
<dbReference type="SUPFAM" id="SSF53850">
    <property type="entry name" value="Periplasmic binding protein-like II"/>
    <property type="match status" value="1"/>
</dbReference>
<feature type="domain" description="HTH lysR-type" evidence="5">
    <location>
        <begin position="7"/>
        <end position="64"/>
    </location>
</feature>